<gene>
    <name evidence="3" type="ORF">JBS370_LOCUS19638</name>
    <name evidence="2" type="ORF">ZHD862_LOCUS7380</name>
</gene>
<dbReference type="PANTHER" id="PTHR37984">
    <property type="entry name" value="PROTEIN CBG26694"/>
    <property type="match status" value="1"/>
</dbReference>
<name>A0A819G7I2_9BILA</name>
<dbReference type="EMBL" id="CAJNOT010000224">
    <property type="protein sequence ID" value="CAF0900891.1"/>
    <property type="molecule type" value="Genomic_DNA"/>
</dbReference>
<proteinExistence type="predicted"/>
<dbReference type="Proteomes" id="UP000663836">
    <property type="component" value="Unassembled WGS sequence"/>
</dbReference>
<sequence length="287" mass="33753">MTSKYRYVLVVLDIFSRYMFLRPLTSKSAVEVCHHLECIFCEHEAPTIIQTDQGTEFKGMFDELCSKRNIRHIRSRAYHPESQGKSWKNKMVYDMLINGNTNWVTNLFLYSETSNQSKHRGLGYDELKKVDNENHIMKNFGDTSDEVRFEMPFFYPETSDELQARQYKEMRKKCVACDPAVPNNGGAVTEGNLRFIFVVTCTLDYFLSFMRLTFLTNNSFRYFLESAAQRENIVAQTLLEMEPSLHKLDWNMARFVWSKMIGVVDKALKQQHRSEKNTFGYLKVRVR</sequence>
<dbReference type="Gene3D" id="3.30.420.10">
    <property type="entry name" value="Ribonuclease H-like superfamily/Ribonuclease H"/>
    <property type="match status" value="1"/>
</dbReference>
<comment type="caution">
    <text evidence="3">The sequence shown here is derived from an EMBL/GenBank/DDBJ whole genome shotgun (WGS) entry which is preliminary data.</text>
</comment>
<feature type="domain" description="Integrase catalytic" evidence="1">
    <location>
        <begin position="1"/>
        <end position="152"/>
    </location>
</feature>
<evidence type="ECO:0000259" key="1">
    <source>
        <dbReference type="PROSITE" id="PS50994"/>
    </source>
</evidence>
<dbReference type="PANTHER" id="PTHR37984:SF5">
    <property type="entry name" value="PROTEIN NYNRIN-LIKE"/>
    <property type="match status" value="1"/>
</dbReference>
<dbReference type="SUPFAM" id="SSF53098">
    <property type="entry name" value="Ribonuclease H-like"/>
    <property type="match status" value="1"/>
</dbReference>
<dbReference type="PROSITE" id="PS50994">
    <property type="entry name" value="INTEGRASE"/>
    <property type="match status" value="1"/>
</dbReference>
<accession>A0A819G7I2</accession>
<dbReference type="Pfam" id="PF00665">
    <property type="entry name" value="rve"/>
    <property type="match status" value="1"/>
</dbReference>
<evidence type="ECO:0000313" key="2">
    <source>
        <dbReference type="EMBL" id="CAF0900891.1"/>
    </source>
</evidence>
<dbReference type="InterPro" id="IPR036397">
    <property type="entry name" value="RNaseH_sf"/>
</dbReference>
<dbReference type="InterPro" id="IPR012337">
    <property type="entry name" value="RNaseH-like_sf"/>
</dbReference>
<dbReference type="GO" id="GO:0003676">
    <property type="term" value="F:nucleic acid binding"/>
    <property type="evidence" value="ECO:0007669"/>
    <property type="project" value="InterPro"/>
</dbReference>
<dbReference type="Proteomes" id="UP000663864">
    <property type="component" value="Unassembled WGS sequence"/>
</dbReference>
<dbReference type="InterPro" id="IPR001584">
    <property type="entry name" value="Integrase_cat-core"/>
</dbReference>
<dbReference type="AlphaFoldDB" id="A0A819G7I2"/>
<dbReference type="InterPro" id="IPR050951">
    <property type="entry name" value="Retrovirus_Pol_polyprotein"/>
</dbReference>
<reference evidence="3" key="1">
    <citation type="submission" date="2021-02" db="EMBL/GenBank/DDBJ databases">
        <authorList>
            <person name="Nowell W R."/>
        </authorList>
    </citation>
    <scope>NUCLEOTIDE SEQUENCE</scope>
</reference>
<evidence type="ECO:0000313" key="3">
    <source>
        <dbReference type="EMBL" id="CAF3877122.1"/>
    </source>
</evidence>
<evidence type="ECO:0000313" key="4">
    <source>
        <dbReference type="Proteomes" id="UP000663836"/>
    </source>
</evidence>
<organism evidence="3 4">
    <name type="scientific">Rotaria sordida</name>
    <dbReference type="NCBI Taxonomy" id="392033"/>
    <lineage>
        <taxon>Eukaryota</taxon>
        <taxon>Metazoa</taxon>
        <taxon>Spiralia</taxon>
        <taxon>Gnathifera</taxon>
        <taxon>Rotifera</taxon>
        <taxon>Eurotatoria</taxon>
        <taxon>Bdelloidea</taxon>
        <taxon>Philodinida</taxon>
        <taxon>Philodinidae</taxon>
        <taxon>Rotaria</taxon>
    </lineage>
</organism>
<dbReference type="EMBL" id="CAJOBD010002372">
    <property type="protein sequence ID" value="CAF3877122.1"/>
    <property type="molecule type" value="Genomic_DNA"/>
</dbReference>
<protein>
    <recommendedName>
        <fullName evidence="1">Integrase catalytic domain-containing protein</fullName>
    </recommendedName>
</protein>
<dbReference type="GO" id="GO:0015074">
    <property type="term" value="P:DNA integration"/>
    <property type="evidence" value="ECO:0007669"/>
    <property type="project" value="InterPro"/>
</dbReference>